<dbReference type="PANTHER" id="PTHR21240">
    <property type="entry name" value="2-AMINO-3-CARBOXYLMUCONATE-6-SEMIALDEHYDE DECARBOXYLASE"/>
    <property type="match status" value="1"/>
</dbReference>
<dbReference type="Proteomes" id="UP000680865">
    <property type="component" value="Unassembled WGS sequence"/>
</dbReference>
<accession>A0A919SA24</accession>
<dbReference type="Gene3D" id="3.20.20.140">
    <property type="entry name" value="Metal-dependent hydrolases"/>
    <property type="match status" value="1"/>
</dbReference>
<dbReference type="GO" id="GO:0016787">
    <property type="term" value="F:hydrolase activity"/>
    <property type="evidence" value="ECO:0007669"/>
    <property type="project" value="InterPro"/>
</dbReference>
<evidence type="ECO:0000256" key="1">
    <source>
        <dbReference type="ARBA" id="ARBA00023239"/>
    </source>
</evidence>
<dbReference type="InterPro" id="IPR032465">
    <property type="entry name" value="ACMSD"/>
</dbReference>
<keyword evidence="1" id="KW-0456">Lyase</keyword>
<gene>
    <name evidence="3" type="ORF">Aco04nite_10830</name>
</gene>
<dbReference type="RefSeq" id="WP_212996079.1">
    <property type="nucleotide sequence ID" value="NZ_BAAATW010000004.1"/>
</dbReference>
<dbReference type="AlphaFoldDB" id="A0A919SA24"/>
<proteinExistence type="predicted"/>
<keyword evidence="4" id="KW-1185">Reference proteome</keyword>
<organism evidence="3 4">
    <name type="scientific">Winogradskya consettensis</name>
    <dbReference type="NCBI Taxonomy" id="113560"/>
    <lineage>
        <taxon>Bacteria</taxon>
        <taxon>Bacillati</taxon>
        <taxon>Actinomycetota</taxon>
        <taxon>Actinomycetes</taxon>
        <taxon>Micromonosporales</taxon>
        <taxon>Micromonosporaceae</taxon>
        <taxon>Winogradskya</taxon>
    </lineage>
</organism>
<dbReference type="Pfam" id="PF04909">
    <property type="entry name" value="Amidohydro_2"/>
    <property type="match status" value="1"/>
</dbReference>
<comment type="caution">
    <text evidence="3">The sequence shown here is derived from an EMBL/GenBank/DDBJ whole genome shotgun (WGS) entry which is preliminary data.</text>
</comment>
<dbReference type="GO" id="GO:0019748">
    <property type="term" value="P:secondary metabolic process"/>
    <property type="evidence" value="ECO:0007669"/>
    <property type="project" value="TreeGrafter"/>
</dbReference>
<dbReference type="SUPFAM" id="SSF51556">
    <property type="entry name" value="Metallo-dependent hydrolases"/>
    <property type="match status" value="1"/>
</dbReference>
<evidence type="ECO:0000313" key="4">
    <source>
        <dbReference type="Proteomes" id="UP000680865"/>
    </source>
</evidence>
<evidence type="ECO:0000313" key="3">
    <source>
        <dbReference type="EMBL" id="GIM68461.1"/>
    </source>
</evidence>
<dbReference type="GO" id="GO:0016831">
    <property type="term" value="F:carboxy-lyase activity"/>
    <property type="evidence" value="ECO:0007669"/>
    <property type="project" value="InterPro"/>
</dbReference>
<dbReference type="PANTHER" id="PTHR21240:SF28">
    <property type="entry name" value="ISO-OROTATE DECARBOXYLASE (EUROFUNG)"/>
    <property type="match status" value="1"/>
</dbReference>
<feature type="domain" description="Amidohydrolase-related" evidence="2">
    <location>
        <begin position="4"/>
        <end position="301"/>
    </location>
</feature>
<dbReference type="InterPro" id="IPR006680">
    <property type="entry name" value="Amidohydro-rel"/>
</dbReference>
<name>A0A919SA24_9ACTN</name>
<evidence type="ECO:0000259" key="2">
    <source>
        <dbReference type="Pfam" id="PF04909"/>
    </source>
</evidence>
<dbReference type="EMBL" id="BOQP01000005">
    <property type="protein sequence ID" value="GIM68461.1"/>
    <property type="molecule type" value="Genomic_DNA"/>
</dbReference>
<sequence length="322" mass="34746">MGRIDVHHHAILPEISRLMRELGAPFTIPWSAAETDRVMAEHDIDVAVISNAVPGDFFSDARRAGVFHRAVNVAVAEYVAEQPARFGLLSALPMPYVDLALEEVRHSFDVLGADGVLLVPHSGESYLGDPLYEPLFEELDRRAAVVLVHPMALPGPAAAQVPYVLADFLLDTTRGALSLILSGALDRYPDIRFVLSHGGGFLPYAATRADLLAPAFFGVEPGLVKRSLDRFYYDTALTGASGLPSLLSTVGPERVVFGTDWCAAPETAVREVVAALNEPWPQLADGARDLVDRGNALGLFPRFGDTSEKACLRDASSFRLSA</sequence>
<protein>
    <submittedName>
        <fullName evidence="3">Amidohydrolase</fullName>
    </submittedName>
</protein>
<dbReference type="InterPro" id="IPR032466">
    <property type="entry name" value="Metal_Hydrolase"/>
</dbReference>
<reference evidence="3" key="1">
    <citation type="submission" date="2021-03" db="EMBL/GenBank/DDBJ databases">
        <title>Whole genome shotgun sequence of Actinoplanes consettensis NBRC 14913.</title>
        <authorList>
            <person name="Komaki H."/>
            <person name="Tamura T."/>
        </authorList>
    </citation>
    <scope>NUCLEOTIDE SEQUENCE</scope>
    <source>
        <strain evidence="3">NBRC 14913</strain>
    </source>
</reference>
<dbReference type="GO" id="GO:0005737">
    <property type="term" value="C:cytoplasm"/>
    <property type="evidence" value="ECO:0007669"/>
    <property type="project" value="TreeGrafter"/>
</dbReference>